<feature type="domain" description="DUF985" evidence="2">
    <location>
        <begin position="37"/>
        <end position="211"/>
    </location>
</feature>
<sequence>MPIRTTPATPQTLTPHYPTPTRTLANPYHEPAPILTLINKLNLTPHIEGGYFAETDRDEREIIPQQTSTEYQTTTPPTPKTKTKDKNKNEDDIRSLSTTVFYLLTPQSPIGAFHRNRSRTVHTLHRGRGVYVLLRKNHSPHKEGKGMDGDISIETFTVGHDVTRGEKLQWIVEGGDWKGAFLIPDSDGESEGLLVSETVIPGFEFADHEFLQREELRNMLDGREFEEVEWLLRDNYTQGGDFP</sequence>
<organism evidence="3 4">
    <name type="scientific">Aspergillus sclerotioniger CBS 115572</name>
    <dbReference type="NCBI Taxonomy" id="1450535"/>
    <lineage>
        <taxon>Eukaryota</taxon>
        <taxon>Fungi</taxon>
        <taxon>Dikarya</taxon>
        <taxon>Ascomycota</taxon>
        <taxon>Pezizomycotina</taxon>
        <taxon>Eurotiomycetes</taxon>
        <taxon>Eurotiomycetidae</taxon>
        <taxon>Eurotiales</taxon>
        <taxon>Aspergillaceae</taxon>
        <taxon>Aspergillus</taxon>
        <taxon>Aspergillus subgen. Circumdati</taxon>
    </lineage>
</organism>
<dbReference type="AlphaFoldDB" id="A0A317WWV7"/>
<reference evidence="3 4" key="1">
    <citation type="submission" date="2016-12" db="EMBL/GenBank/DDBJ databases">
        <title>The genomes of Aspergillus section Nigri reveals drivers in fungal speciation.</title>
        <authorList>
            <consortium name="DOE Joint Genome Institute"/>
            <person name="Vesth T.C."/>
            <person name="Nybo J."/>
            <person name="Theobald S."/>
            <person name="Brandl J."/>
            <person name="Frisvad J.C."/>
            <person name="Nielsen K.F."/>
            <person name="Lyhne E.K."/>
            <person name="Kogle M.E."/>
            <person name="Kuo A."/>
            <person name="Riley R."/>
            <person name="Clum A."/>
            <person name="Nolan M."/>
            <person name="Lipzen A."/>
            <person name="Salamov A."/>
            <person name="Henrissat B."/>
            <person name="Wiebenga A."/>
            <person name="De Vries R.P."/>
            <person name="Grigoriev I.V."/>
            <person name="Mortensen U.H."/>
            <person name="Andersen M.R."/>
            <person name="Baker S.E."/>
        </authorList>
    </citation>
    <scope>NUCLEOTIDE SEQUENCE [LARGE SCALE GENOMIC DNA]</scope>
    <source>
        <strain evidence="3 4">CBS 115572</strain>
    </source>
</reference>
<dbReference type="Pfam" id="PF06172">
    <property type="entry name" value="Cupin_5"/>
    <property type="match status" value="1"/>
</dbReference>
<name>A0A317WWV7_9EURO</name>
<keyword evidence="4" id="KW-1185">Reference proteome</keyword>
<comment type="caution">
    <text evidence="3">The sequence shown here is derived from an EMBL/GenBank/DDBJ whole genome shotgun (WGS) entry which is preliminary data.</text>
</comment>
<dbReference type="GeneID" id="37115975"/>
<dbReference type="Gene3D" id="2.60.120.10">
    <property type="entry name" value="Jelly Rolls"/>
    <property type="match status" value="1"/>
</dbReference>
<accession>A0A317WWV7</accession>
<gene>
    <name evidence="3" type="ORF">BO94DRAFT_555986</name>
</gene>
<dbReference type="InterPro" id="IPR014710">
    <property type="entry name" value="RmlC-like_jellyroll"/>
</dbReference>
<evidence type="ECO:0000313" key="4">
    <source>
        <dbReference type="Proteomes" id="UP000246702"/>
    </source>
</evidence>
<dbReference type="InterPro" id="IPR011051">
    <property type="entry name" value="RmlC_Cupin_sf"/>
</dbReference>
<protein>
    <recommendedName>
        <fullName evidence="2">DUF985 domain-containing protein</fullName>
    </recommendedName>
</protein>
<dbReference type="PANTHER" id="PTHR33387:SF3">
    <property type="entry name" value="DUF985 DOMAIN-CONTAINING PROTEIN"/>
    <property type="match status" value="1"/>
</dbReference>
<evidence type="ECO:0000313" key="3">
    <source>
        <dbReference type="EMBL" id="PWY89677.1"/>
    </source>
</evidence>
<dbReference type="SUPFAM" id="SSF51182">
    <property type="entry name" value="RmlC-like cupins"/>
    <property type="match status" value="1"/>
</dbReference>
<feature type="region of interest" description="Disordered" evidence="1">
    <location>
        <begin position="54"/>
        <end position="90"/>
    </location>
</feature>
<dbReference type="InterPro" id="IPR039935">
    <property type="entry name" value="YML079W-like"/>
</dbReference>
<evidence type="ECO:0000256" key="1">
    <source>
        <dbReference type="SAM" id="MobiDB-lite"/>
    </source>
</evidence>
<feature type="region of interest" description="Disordered" evidence="1">
    <location>
        <begin position="1"/>
        <end position="20"/>
    </location>
</feature>
<dbReference type="OrthoDB" id="6614653at2759"/>
<dbReference type="InterPro" id="IPR009327">
    <property type="entry name" value="Cupin_DUF985"/>
</dbReference>
<dbReference type="RefSeq" id="XP_025468588.1">
    <property type="nucleotide sequence ID" value="XM_025613832.1"/>
</dbReference>
<evidence type="ECO:0000259" key="2">
    <source>
        <dbReference type="Pfam" id="PF06172"/>
    </source>
</evidence>
<dbReference type="PANTHER" id="PTHR33387">
    <property type="entry name" value="RMLC-LIKE JELLY ROLL FOLD PROTEIN"/>
    <property type="match status" value="1"/>
</dbReference>
<dbReference type="EMBL" id="MSFK01000011">
    <property type="protein sequence ID" value="PWY89677.1"/>
    <property type="molecule type" value="Genomic_DNA"/>
</dbReference>
<dbReference type="Proteomes" id="UP000246702">
    <property type="component" value="Unassembled WGS sequence"/>
</dbReference>
<dbReference type="CDD" id="cd06121">
    <property type="entry name" value="cupin_YML079wp"/>
    <property type="match status" value="1"/>
</dbReference>
<proteinExistence type="predicted"/>